<name>A0A645DB56_9ZZZZ</name>
<comment type="caution">
    <text evidence="1">The sequence shown here is derived from an EMBL/GenBank/DDBJ whole genome shotgun (WGS) entry which is preliminary data.</text>
</comment>
<gene>
    <name evidence="1" type="ORF">SDC9_133663</name>
</gene>
<dbReference type="AlphaFoldDB" id="A0A645DB56"/>
<organism evidence="1">
    <name type="scientific">bioreactor metagenome</name>
    <dbReference type="NCBI Taxonomy" id="1076179"/>
    <lineage>
        <taxon>unclassified sequences</taxon>
        <taxon>metagenomes</taxon>
        <taxon>ecological metagenomes</taxon>
    </lineage>
</organism>
<reference evidence="1" key="1">
    <citation type="submission" date="2019-08" db="EMBL/GenBank/DDBJ databases">
        <authorList>
            <person name="Kucharzyk K."/>
            <person name="Murdoch R.W."/>
            <person name="Higgins S."/>
            <person name="Loffler F."/>
        </authorList>
    </citation>
    <scope>NUCLEOTIDE SEQUENCE</scope>
</reference>
<proteinExistence type="predicted"/>
<accession>A0A645DB56</accession>
<dbReference type="EMBL" id="VSSQ01034574">
    <property type="protein sequence ID" value="MPM86574.1"/>
    <property type="molecule type" value="Genomic_DNA"/>
</dbReference>
<sequence>MQIDAAHLHWVLNHAHQRHPGIAGTEIGLYRKRCPFATQRQHAAHFSRSGERFAVVSPLRLQTKYVVFNLRVIAFRFISRDFTERQRFAQRIDQDLNISFTDLIVDSDPPLIEENSVQPEGPVRRLRIRVFVFAIREVEGPVIVFLGQANQPRIGFHQLDPRQPDGFA</sequence>
<evidence type="ECO:0000313" key="1">
    <source>
        <dbReference type="EMBL" id="MPM86574.1"/>
    </source>
</evidence>
<protein>
    <submittedName>
        <fullName evidence="1">Uncharacterized protein</fullName>
    </submittedName>
</protein>